<evidence type="ECO:0000256" key="2">
    <source>
        <dbReference type="ARBA" id="ARBA00023008"/>
    </source>
</evidence>
<dbReference type="EMBL" id="UINC01048383">
    <property type="protein sequence ID" value="SVB58845.1"/>
    <property type="molecule type" value="Genomic_DNA"/>
</dbReference>
<name>A0A382F824_9ZZZZ</name>
<dbReference type="FunFam" id="3.40.30.10:FF:000013">
    <property type="entry name" value="Blast:Protein SCO1 homolog, mitochondrial"/>
    <property type="match status" value="1"/>
</dbReference>
<dbReference type="Pfam" id="PF02630">
    <property type="entry name" value="SCO1-SenC"/>
    <property type="match status" value="1"/>
</dbReference>
<keyword evidence="2" id="KW-0186">Copper</keyword>
<dbReference type="Gene3D" id="3.40.30.10">
    <property type="entry name" value="Glutaredoxin"/>
    <property type="match status" value="1"/>
</dbReference>
<dbReference type="PROSITE" id="PS51352">
    <property type="entry name" value="THIOREDOXIN_2"/>
    <property type="match status" value="1"/>
</dbReference>
<dbReference type="InterPro" id="IPR013766">
    <property type="entry name" value="Thioredoxin_domain"/>
</dbReference>
<protein>
    <recommendedName>
        <fullName evidence="3">Thioredoxin domain-containing protein</fullName>
    </recommendedName>
</protein>
<evidence type="ECO:0000313" key="4">
    <source>
        <dbReference type="EMBL" id="SVB58845.1"/>
    </source>
</evidence>
<evidence type="ECO:0000256" key="1">
    <source>
        <dbReference type="ARBA" id="ARBA00010996"/>
    </source>
</evidence>
<dbReference type="InterPro" id="IPR003782">
    <property type="entry name" value="SCO1/SenC"/>
</dbReference>
<proteinExistence type="inferred from homology"/>
<organism evidence="4">
    <name type="scientific">marine metagenome</name>
    <dbReference type="NCBI Taxonomy" id="408172"/>
    <lineage>
        <taxon>unclassified sequences</taxon>
        <taxon>metagenomes</taxon>
        <taxon>ecological metagenomes</taxon>
    </lineage>
</organism>
<comment type="similarity">
    <text evidence="1">Belongs to the SCO1/2 family.</text>
</comment>
<dbReference type="AlphaFoldDB" id="A0A382F824"/>
<evidence type="ECO:0000259" key="3">
    <source>
        <dbReference type="PROSITE" id="PS51352"/>
    </source>
</evidence>
<dbReference type="SUPFAM" id="SSF52833">
    <property type="entry name" value="Thioredoxin-like"/>
    <property type="match status" value="1"/>
</dbReference>
<dbReference type="InterPro" id="IPR036249">
    <property type="entry name" value="Thioredoxin-like_sf"/>
</dbReference>
<dbReference type="PANTHER" id="PTHR12151">
    <property type="entry name" value="ELECTRON TRANSPORT PROTIN SCO1/SENC FAMILY MEMBER"/>
    <property type="match status" value="1"/>
</dbReference>
<reference evidence="4" key="1">
    <citation type="submission" date="2018-05" db="EMBL/GenBank/DDBJ databases">
        <authorList>
            <person name="Lanie J.A."/>
            <person name="Ng W.-L."/>
            <person name="Kazmierczak K.M."/>
            <person name="Andrzejewski T.M."/>
            <person name="Davidsen T.M."/>
            <person name="Wayne K.J."/>
            <person name="Tettelin H."/>
            <person name="Glass J.I."/>
            <person name="Rusch D."/>
            <person name="Podicherti R."/>
            <person name="Tsui H.-C.T."/>
            <person name="Winkler M.E."/>
        </authorList>
    </citation>
    <scope>NUCLEOTIDE SEQUENCE</scope>
</reference>
<accession>A0A382F824</accession>
<gene>
    <name evidence="4" type="ORF">METZ01_LOCUS211699</name>
</gene>
<dbReference type="PANTHER" id="PTHR12151:SF25">
    <property type="entry name" value="LINALOOL DEHYDRATASE_ISOMERASE DOMAIN-CONTAINING PROTEIN"/>
    <property type="match status" value="1"/>
</dbReference>
<dbReference type="CDD" id="cd02968">
    <property type="entry name" value="SCO"/>
    <property type="match status" value="1"/>
</dbReference>
<sequence length="189" mass="20821">VLSCGGEPGQVADVATPLETPPLEDYGGIGGDFSLSDQRGEPFELESLRGRPAMLFFGYTYCPDICPVTLSKMSRVFEILGASGQDMATLFITVDPERDTRDKLAQYLDYFGLDTIGLRGSKQETDLVIGQYGGHYALNKEQGETDYFVDHSTTTYLIDQEGRIRFLFGQSDTPELVAAVTRQLLPTID</sequence>
<feature type="domain" description="Thioredoxin" evidence="3">
    <location>
        <begin position="9"/>
        <end position="185"/>
    </location>
</feature>
<feature type="non-terminal residue" evidence="4">
    <location>
        <position position="1"/>
    </location>
</feature>